<dbReference type="InterPro" id="IPR004843">
    <property type="entry name" value="Calcineurin-like_PHP"/>
</dbReference>
<evidence type="ECO:0000259" key="1">
    <source>
        <dbReference type="Pfam" id="PF00149"/>
    </source>
</evidence>
<gene>
    <name evidence="2" type="ORF">GCM10008957_45410</name>
</gene>
<comment type="caution">
    <text evidence="2">The sequence shown here is derived from an EMBL/GenBank/DDBJ whole genome shotgun (WGS) entry which is preliminary data.</text>
</comment>
<dbReference type="CDD" id="cd07379">
    <property type="entry name" value="MPP_239FB"/>
    <property type="match status" value="1"/>
</dbReference>
<dbReference type="PANTHER" id="PTHR12905:SF0">
    <property type="entry name" value="CALCINEURIN-LIKE PHOSPHOESTERASE DOMAIN-CONTAINING PROTEIN"/>
    <property type="match status" value="1"/>
</dbReference>
<dbReference type="PANTHER" id="PTHR12905">
    <property type="entry name" value="METALLOPHOSPHOESTERASE"/>
    <property type="match status" value="1"/>
</dbReference>
<dbReference type="InterPro" id="IPR029052">
    <property type="entry name" value="Metallo-depent_PP-like"/>
</dbReference>
<name>A0A918FC30_9DEIO</name>
<dbReference type="Proteomes" id="UP000603865">
    <property type="component" value="Unassembled WGS sequence"/>
</dbReference>
<dbReference type="InterPro" id="IPR051693">
    <property type="entry name" value="UPF0046_metallophosphoest"/>
</dbReference>
<organism evidence="2 3">
    <name type="scientific">Deinococcus ruber</name>
    <dbReference type="NCBI Taxonomy" id="1848197"/>
    <lineage>
        <taxon>Bacteria</taxon>
        <taxon>Thermotogati</taxon>
        <taxon>Deinococcota</taxon>
        <taxon>Deinococci</taxon>
        <taxon>Deinococcales</taxon>
        <taxon>Deinococcaceae</taxon>
        <taxon>Deinococcus</taxon>
    </lineage>
</organism>
<sequence length="222" mass="24710">MNIVCISDTHKQHARLRVPAGDVLVHAGDVSLRGTAAEIQDFLTWFAAQPHRHKVFIAGNHDFLFEQHPAQARAMIPEGVHYLEDSGVTLGGVRFWGSPVTPWFYDWAFNRREDEIRPHWALIPPNTDVLITHGPPLGVLDAVRPDHHQVGCPQLAQVLATRVAARLHVFGHIHESYGQRTQGALTSVNASVLDHRYKLLNPPVMISFDVPVPQFGANVSCL</sequence>
<dbReference type="SUPFAM" id="SSF56300">
    <property type="entry name" value="Metallo-dependent phosphatases"/>
    <property type="match status" value="1"/>
</dbReference>
<reference evidence="2" key="2">
    <citation type="submission" date="2020-09" db="EMBL/GenBank/DDBJ databases">
        <authorList>
            <person name="Sun Q."/>
            <person name="Ohkuma M."/>
        </authorList>
    </citation>
    <scope>NUCLEOTIDE SEQUENCE</scope>
    <source>
        <strain evidence="2">JCM 31311</strain>
    </source>
</reference>
<protein>
    <recommendedName>
        <fullName evidence="1">Calcineurin-like phosphoesterase domain-containing protein</fullName>
    </recommendedName>
</protein>
<evidence type="ECO:0000313" key="2">
    <source>
        <dbReference type="EMBL" id="GGR29313.1"/>
    </source>
</evidence>
<keyword evidence="3" id="KW-1185">Reference proteome</keyword>
<dbReference type="Gene3D" id="3.60.21.10">
    <property type="match status" value="1"/>
</dbReference>
<dbReference type="AlphaFoldDB" id="A0A918FC30"/>
<reference evidence="2" key="1">
    <citation type="journal article" date="2014" name="Int. J. Syst. Evol. Microbiol.">
        <title>Complete genome sequence of Corynebacterium casei LMG S-19264T (=DSM 44701T), isolated from a smear-ripened cheese.</title>
        <authorList>
            <consortium name="US DOE Joint Genome Institute (JGI-PGF)"/>
            <person name="Walter F."/>
            <person name="Albersmeier A."/>
            <person name="Kalinowski J."/>
            <person name="Ruckert C."/>
        </authorList>
    </citation>
    <scope>NUCLEOTIDE SEQUENCE</scope>
    <source>
        <strain evidence="2">JCM 31311</strain>
    </source>
</reference>
<feature type="domain" description="Calcineurin-like phosphoesterase" evidence="1">
    <location>
        <begin position="1"/>
        <end position="175"/>
    </location>
</feature>
<dbReference type="RefSeq" id="WP_189092804.1">
    <property type="nucleotide sequence ID" value="NZ_BMQL01000046.1"/>
</dbReference>
<evidence type="ECO:0000313" key="3">
    <source>
        <dbReference type="Proteomes" id="UP000603865"/>
    </source>
</evidence>
<dbReference type="Pfam" id="PF00149">
    <property type="entry name" value="Metallophos"/>
    <property type="match status" value="1"/>
</dbReference>
<dbReference type="EMBL" id="BMQL01000046">
    <property type="protein sequence ID" value="GGR29313.1"/>
    <property type="molecule type" value="Genomic_DNA"/>
</dbReference>
<proteinExistence type="predicted"/>
<dbReference type="GO" id="GO:0016787">
    <property type="term" value="F:hydrolase activity"/>
    <property type="evidence" value="ECO:0007669"/>
    <property type="project" value="InterPro"/>
</dbReference>
<accession>A0A918FC30</accession>